<protein>
    <submittedName>
        <fullName evidence="2">Uncharacterized protein</fullName>
    </submittedName>
</protein>
<name>A0AAV7C730_ENGPU</name>
<feature type="transmembrane region" description="Helical" evidence="1">
    <location>
        <begin position="27"/>
        <end position="47"/>
    </location>
</feature>
<sequence length="79" mass="9287">MNEIVGDIPLYIKADGIWSVSFGKMQIPFIVLNYCHLSWLVMVHYGLRVPMEYWYLPDETTFIIAHLYVNSICIYKLIS</sequence>
<dbReference type="EMBL" id="WNYA01000003">
    <property type="protein sequence ID" value="KAG8580812.1"/>
    <property type="molecule type" value="Genomic_DNA"/>
</dbReference>
<accession>A0AAV7C730</accession>
<keyword evidence="1" id="KW-0812">Transmembrane</keyword>
<evidence type="ECO:0000313" key="2">
    <source>
        <dbReference type="EMBL" id="KAG8580812.1"/>
    </source>
</evidence>
<keyword evidence="3" id="KW-1185">Reference proteome</keyword>
<keyword evidence="1" id="KW-0472">Membrane</keyword>
<reference evidence="2" key="1">
    <citation type="thesis" date="2020" institute="ProQuest LLC" country="789 East Eisenhower Parkway, Ann Arbor, MI, USA">
        <title>Comparative Genomics and Chromosome Evolution.</title>
        <authorList>
            <person name="Mudd A.B."/>
        </authorList>
    </citation>
    <scope>NUCLEOTIDE SEQUENCE</scope>
    <source>
        <strain evidence="2">237g6f4</strain>
        <tissue evidence="2">Blood</tissue>
    </source>
</reference>
<dbReference type="Proteomes" id="UP000824782">
    <property type="component" value="Unassembled WGS sequence"/>
</dbReference>
<organism evidence="2 3">
    <name type="scientific">Engystomops pustulosus</name>
    <name type="common">Tungara frog</name>
    <name type="synonym">Physalaemus pustulosus</name>
    <dbReference type="NCBI Taxonomy" id="76066"/>
    <lineage>
        <taxon>Eukaryota</taxon>
        <taxon>Metazoa</taxon>
        <taxon>Chordata</taxon>
        <taxon>Craniata</taxon>
        <taxon>Vertebrata</taxon>
        <taxon>Euteleostomi</taxon>
        <taxon>Amphibia</taxon>
        <taxon>Batrachia</taxon>
        <taxon>Anura</taxon>
        <taxon>Neobatrachia</taxon>
        <taxon>Hyloidea</taxon>
        <taxon>Leptodactylidae</taxon>
        <taxon>Leiuperinae</taxon>
        <taxon>Engystomops</taxon>
    </lineage>
</organism>
<comment type="caution">
    <text evidence="2">The sequence shown here is derived from an EMBL/GenBank/DDBJ whole genome shotgun (WGS) entry which is preliminary data.</text>
</comment>
<evidence type="ECO:0000256" key="1">
    <source>
        <dbReference type="SAM" id="Phobius"/>
    </source>
</evidence>
<keyword evidence="1" id="KW-1133">Transmembrane helix</keyword>
<evidence type="ECO:0000313" key="3">
    <source>
        <dbReference type="Proteomes" id="UP000824782"/>
    </source>
</evidence>
<proteinExistence type="predicted"/>
<gene>
    <name evidence="2" type="ORF">GDO81_007425</name>
</gene>
<dbReference type="AlphaFoldDB" id="A0AAV7C730"/>